<dbReference type="SUPFAM" id="SSF159127">
    <property type="entry name" value="HupF/HypC-like"/>
    <property type="match status" value="1"/>
</dbReference>
<feature type="region of interest" description="Disordered" evidence="2">
    <location>
        <begin position="72"/>
        <end position="97"/>
    </location>
</feature>
<dbReference type="OrthoDB" id="9806017at2"/>
<dbReference type="GO" id="GO:0051604">
    <property type="term" value="P:protein maturation"/>
    <property type="evidence" value="ECO:0007669"/>
    <property type="project" value="TreeGrafter"/>
</dbReference>
<dbReference type="Pfam" id="PF01455">
    <property type="entry name" value="HupF_HypC"/>
    <property type="match status" value="1"/>
</dbReference>
<reference evidence="4" key="1">
    <citation type="submission" date="2016-10" db="EMBL/GenBank/DDBJ databases">
        <authorList>
            <person name="Varghese N."/>
            <person name="Submissions S."/>
        </authorList>
    </citation>
    <scope>NUCLEOTIDE SEQUENCE [LARGE SCALE GENOMIC DNA]</scope>
    <source>
        <strain evidence="4">930I</strain>
    </source>
</reference>
<dbReference type="GO" id="GO:0005506">
    <property type="term" value="F:iron ion binding"/>
    <property type="evidence" value="ECO:0007669"/>
    <property type="project" value="TreeGrafter"/>
</dbReference>
<dbReference type="EMBL" id="FNCV01000005">
    <property type="protein sequence ID" value="SDH26831.1"/>
    <property type="molecule type" value="Genomic_DNA"/>
</dbReference>
<gene>
    <name evidence="3" type="ORF">SAMN05421742_105171</name>
</gene>
<proteinExistence type="inferred from homology"/>
<comment type="similarity">
    <text evidence="1">Belongs to the HupF/HypC family.</text>
</comment>
<keyword evidence="4" id="KW-1185">Reference proteome</keyword>
<dbReference type="RefSeq" id="WP_092618827.1">
    <property type="nucleotide sequence ID" value="NZ_FNCV01000005.1"/>
</dbReference>
<dbReference type="GO" id="GO:1902670">
    <property type="term" value="F:carbon dioxide binding"/>
    <property type="evidence" value="ECO:0007669"/>
    <property type="project" value="TreeGrafter"/>
</dbReference>
<sequence>MCLGIPMLVRAVDDSHALCHGRGETRRISLALIEPPPPGSWVLVHLDTARAVLDPAEAAAIDAALDALEAAMTGTPLPDPADDPPPTLPPHLRERLQ</sequence>
<accession>A0A1G8B133</accession>
<evidence type="ECO:0000313" key="3">
    <source>
        <dbReference type="EMBL" id="SDH26831.1"/>
    </source>
</evidence>
<protein>
    <submittedName>
        <fullName evidence="3">Hydrogenase expression/formation protein HypC</fullName>
    </submittedName>
</protein>
<organism evidence="3 4">
    <name type="scientific">Roseospirillum parvum</name>
    <dbReference type="NCBI Taxonomy" id="83401"/>
    <lineage>
        <taxon>Bacteria</taxon>
        <taxon>Pseudomonadati</taxon>
        <taxon>Pseudomonadota</taxon>
        <taxon>Alphaproteobacteria</taxon>
        <taxon>Rhodospirillales</taxon>
        <taxon>Rhodospirillaceae</taxon>
        <taxon>Roseospirillum</taxon>
    </lineage>
</organism>
<dbReference type="InterPro" id="IPR001109">
    <property type="entry name" value="Hydrogenase_HupF/HypC"/>
</dbReference>
<dbReference type="NCBIfam" id="TIGR00074">
    <property type="entry name" value="hypC_hupF"/>
    <property type="match status" value="1"/>
</dbReference>
<dbReference type="Gene3D" id="2.30.30.140">
    <property type="match status" value="1"/>
</dbReference>
<evidence type="ECO:0000256" key="1">
    <source>
        <dbReference type="ARBA" id="ARBA00006018"/>
    </source>
</evidence>
<dbReference type="PANTHER" id="PTHR35177">
    <property type="entry name" value="HYDROGENASE MATURATION FACTOR HYBG"/>
    <property type="match status" value="1"/>
</dbReference>
<evidence type="ECO:0000313" key="4">
    <source>
        <dbReference type="Proteomes" id="UP000217076"/>
    </source>
</evidence>
<name>A0A1G8B133_9PROT</name>
<dbReference type="PANTHER" id="PTHR35177:SF2">
    <property type="entry name" value="HYDROGENASE MATURATION FACTOR HYBG"/>
    <property type="match status" value="1"/>
</dbReference>
<dbReference type="Proteomes" id="UP000217076">
    <property type="component" value="Unassembled WGS sequence"/>
</dbReference>
<evidence type="ECO:0000256" key="2">
    <source>
        <dbReference type="SAM" id="MobiDB-lite"/>
    </source>
</evidence>
<dbReference type="PRINTS" id="PR00445">
    <property type="entry name" value="HUPFHYPC"/>
</dbReference>
<feature type="compositionally biased region" description="Pro residues" evidence="2">
    <location>
        <begin position="77"/>
        <end position="89"/>
    </location>
</feature>
<dbReference type="AlphaFoldDB" id="A0A1G8B133"/>
<dbReference type="STRING" id="83401.SAMN05421742_105171"/>